<dbReference type="PANTHER" id="PTHR33908">
    <property type="entry name" value="MANNOSYLTRANSFERASE YKCB-RELATED"/>
    <property type="match status" value="1"/>
</dbReference>
<evidence type="ECO:0000256" key="5">
    <source>
        <dbReference type="ARBA" id="ARBA00022692"/>
    </source>
</evidence>
<feature type="transmembrane region" description="Helical" evidence="8">
    <location>
        <begin position="180"/>
        <end position="210"/>
    </location>
</feature>
<keyword evidence="4" id="KW-0808">Transferase</keyword>
<reference evidence="9" key="1">
    <citation type="submission" date="2018-05" db="EMBL/GenBank/DDBJ databases">
        <authorList>
            <person name="Lanie J.A."/>
            <person name="Ng W.-L."/>
            <person name="Kazmierczak K.M."/>
            <person name="Andrzejewski T.M."/>
            <person name="Davidsen T.M."/>
            <person name="Wayne K.J."/>
            <person name="Tettelin H."/>
            <person name="Glass J.I."/>
            <person name="Rusch D."/>
            <person name="Podicherti R."/>
            <person name="Tsui H.-C.T."/>
            <person name="Winkler M.E."/>
        </authorList>
    </citation>
    <scope>NUCLEOTIDE SEQUENCE</scope>
</reference>
<feature type="transmembrane region" description="Helical" evidence="8">
    <location>
        <begin position="265"/>
        <end position="295"/>
    </location>
</feature>
<evidence type="ECO:0000256" key="1">
    <source>
        <dbReference type="ARBA" id="ARBA00004651"/>
    </source>
</evidence>
<keyword evidence="3" id="KW-0328">Glycosyltransferase</keyword>
<sequence>VVRRAARLVFLFNLCLYGATTGGSMATDIMAYEVTKGIVERGSVAMSYNLFEMEAHRGIDGRYYSPYGLGHALYSAPFYLLGRTAERFSGGGIGRSESLRKGAMTVGSAVAAAASVWLTFWFAWALVGQRRPAVMAALALGCATAMWPYAKFGFNAPLATLCVLTAVYGAWVGVRFHRLWMLILSGAGIGAALLVRHELVLVSLPIALWLIQESWPDIRRAVRTISVVAIPAVVAVIITAYYNWIRFGNLFDTGYLRDQTAVFGSFWQGVVGLTVSPGGSLFLYSPLLLLGIAALNELRKEDRHTAILLTGVTLVLFCFYASLGHWDADRSYGPRYLLPLTPFLCIPLARWFDTGATGVRQKIVMAGLVVSMLVQLPGVLVDFSKVGHTPEIGYQTRNVRRWEWQYSALVLNTRAAVSTVPQNIRYLAGVDKRPSTTPAMGLARNFSAQFAYSLDFWWVYLYFLGVISAEVTIILGLLSFGITGAVLIRLWKT</sequence>
<evidence type="ECO:0008006" key="10">
    <source>
        <dbReference type="Google" id="ProtNLM"/>
    </source>
</evidence>
<dbReference type="AlphaFoldDB" id="A0A381S2Q6"/>
<proteinExistence type="predicted"/>
<gene>
    <name evidence="9" type="ORF">METZ01_LOCUS50588</name>
</gene>
<dbReference type="InterPro" id="IPR050297">
    <property type="entry name" value="LipidA_mod_glycosyltrf_83"/>
</dbReference>
<protein>
    <recommendedName>
        <fullName evidence="10">Glycosyltransferase RgtA/B/C/D-like domain-containing protein</fullName>
    </recommendedName>
</protein>
<feature type="non-terminal residue" evidence="9">
    <location>
        <position position="1"/>
    </location>
</feature>
<evidence type="ECO:0000256" key="8">
    <source>
        <dbReference type="SAM" id="Phobius"/>
    </source>
</evidence>
<organism evidence="9">
    <name type="scientific">marine metagenome</name>
    <dbReference type="NCBI Taxonomy" id="408172"/>
    <lineage>
        <taxon>unclassified sequences</taxon>
        <taxon>metagenomes</taxon>
        <taxon>ecological metagenomes</taxon>
    </lineage>
</organism>
<keyword evidence="5 8" id="KW-0812">Transmembrane</keyword>
<accession>A0A381S2Q6</accession>
<feature type="transmembrane region" description="Helical" evidence="8">
    <location>
        <begin position="307"/>
        <end position="326"/>
    </location>
</feature>
<dbReference type="GO" id="GO:0008610">
    <property type="term" value="P:lipid biosynthetic process"/>
    <property type="evidence" value="ECO:0007669"/>
    <property type="project" value="UniProtKB-ARBA"/>
</dbReference>
<feature type="transmembrane region" description="Helical" evidence="8">
    <location>
        <begin position="332"/>
        <end position="351"/>
    </location>
</feature>
<dbReference type="GO" id="GO:0005886">
    <property type="term" value="C:plasma membrane"/>
    <property type="evidence" value="ECO:0007669"/>
    <property type="project" value="UniProtKB-SubCell"/>
</dbReference>
<evidence type="ECO:0000256" key="4">
    <source>
        <dbReference type="ARBA" id="ARBA00022679"/>
    </source>
</evidence>
<keyword evidence="6 8" id="KW-1133">Transmembrane helix</keyword>
<feature type="transmembrane region" description="Helical" evidence="8">
    <location>
        <begin position="103"/>
        <end position="127"/>
    </location>
</feature>
<dbReference type="GO" id="GO:0016763">
    <property type="term" value="F:pentosyltransferase activity"/>
    <property type="evidence" value="ECO:0007669"/>
    <property type="project" value="TreeGrafter"/>
</dbReference>
<keyword evidence="7 8" id="KW-0472">Membrane</keyword>
<keyword evidence="2" id="KW-1003">Cell membrane</keyword>
<comment type="subcellular location">
    <subcellularLocation>
        <location evidence="1">Cell membrane</location>
        <topology evidence="1">Multi-pass membrane protein</topology>
    </subcellularLocation>
</comment>
<dbReference type="PANTHER" id="PTHR33908:SF11">
    <property type="entry name" value="MEMBRANE PROTEIN"/>
    <property type="match status" value="1"/>
</dbReference>
<evidence type="ECO:0000256" key="7">
    <source>
        <dbReference type="ARBA" id="ARBA00023136"/>
    </source>
</evidence>
<feature type="transmembrane region" description="Helical" evidence="8">
    <location>
        <begin position="363"/>
        <end position="381"/>
    </location>
</feature>
<evidence type="ECO:0000256" key="3">
    <source>
        <dbReference type="ARBA" id="ARBA00022676"/>
    </source>
</evidence>
<dbReference type="EMBL" id="UINC01002536">
    <property type="protein sequence ID" value="SUZ97734.1"/>
    <property type="molecule type" value="Genomic_DNA"/>
</dbReference>
<evidence type="ECO:0000256" key="2">
    <source>
        <dbReference type="ARBA" id="ARBA00022475"/>
    </source>
</evidence>
<name>A0A381S2Q6_9ZZZZ</name>
<feature type="transmembrane region" description="Helical" evidence="8">
    <location>
        <begin position="460"/>
        <end position="488"/>
    </location>
</feature>
<evidence type="ECO:0000313" key="9">
    <source>
        <dbReference type="EMBL" id="SUZ97734.1"/>
    </source>
</evidence>
<feature type="transmembrane region" description="Helical" evidence="8">
    <location>
        <begin position="222"/>
        <end position="245"/>
    </location>
</feature>
<evidence type="ECO:0000256" key="6">
    <source>
        <dbReference type="ARBA" id="ARBA00022989"/>
    </source>
</evidence>
<feature type="transmembrane region" description="Helical" evidence="8">
    <location>
        <begin position="157"/>
        <end position="174"/>
    </location>
</feature>